<comment type="caution">
    <text evidence="2">The sequence shown here is derived from an EMBL/GenBank/DDBJ whole genome shotgun (WGS) entry which is preliminary data.</text>
</comment>
<dbReference type="PROSITE" id="PS50206">
    <property type="entry name" value="RHODANESE_3"/>
    <property type="match status" value="1"/>
</dbReference>
<dbReference type="RefSeq" id="WP_345445996.1">
    <property type="nucleotide sequence ID" value="NZ_BAABKP010000002.1"/>
</dbReference>
<dbReference type="PANTHER" id="PTHR43031">
    <property type="entry name" value="FAD-DEPENDENT OXIDOREDUCTASE"/>
    <property type="match status" value="1"/>
</dbReference>
<dbReference type="EMBL" id="BAABKP010000002">
    <property type="protein sequence ID" value="GAA4795930.1"/>
    <property type="molecule type" value="Genomic_DNA"/>
</dbReference>
<feature type="domain" description="Rhodanese" evidence="1">
    <location>
        <begin position="21"/>
        <end position="111"/>
    </location>
</feature>
<dbReference type="Pfam" id="PF00581">
    <property type="entry name" value="Rhodanese"/>
    <property type="match status" value="1"/>
</dbReference>
<dbReference type="SUPFAM" id="SSF52821">
    <property type="entry name" value="Rhodanese/Cell cycle control phosphatase"/>
    <property type="match status" value="1"/>
</dbReference>
<dbReference type="InterPro" id="IPR001763">
    <property type="entry name" value="Rhodanese-like_dom"/>
</dbReference>
<gene>
    <name evidence="2" type="ORF">GCM10023352_14010</name>
</gene>
<dbReference type="Proteomes" id="UP001500187">
    <property type="component" value="Unassembled WGS sequence"/>
</dbReference>
<dbReference type="PANTHER" id="PTHR43031:SF1">
    <property type="entry name" value="PYRIDINE NUCLEOTIDE-DISULPHIDE OXIDOREDUCTASE"/>
    <property type="match status" value="1"/>
</dbReference>
<name>A0ABP9BIF8_9MICC</name>
<accession>A0ABP9BIF8</accession>
<protein>
    <submittedName>
        <fullName evidence="2">Rhodanese-like domain-containing protein</fullName>
    </submittedName>
</protein>
<evidence type="ECO:0000313" key="3">
    <source>
        <dbReference type="Proteomes" id="UP001500187"/>
    </source>
</evidence>
<organism evidence="2 3">
    <name type="scientific">Rothia endophytica</name>
    <dbReference type="NCBI Taxonomy" id="1324766"/>
    <lineage>
        <taxon>Bacteria</taxon>
        <taxon>Bacillati</taxon>
        <taxon>Actinomycetota</taxon>
        <taxon>Actinomycetes</taxon>
        <taxon>Micrococcales</taxon>
        <taxon>Micrococcaceae</taxon>
        <taxon>Rothia</taxon>
    </lineage>
</organism>
<evidence type="ECO:0000313" key="2">
    <source>
        <dbReference type="EMBL" id="GAA4795930.1"/>
    </source>
</evidence>
<dbReference type="InterPro" id="IPR050229">
    <property type="entry name" value="GlpE_sulfurtransferase"/>
</dbReference>
<dbReference type="InterPro" id="IPR036873">
    <property type="entry name" value="Rhodanese-like_dom_sf"/>
</dbReference>
<dbReference type="CDD" id="cd00158">
    <property type="entry name" value="RHOD"/>
    <property type="match status" value="1"/>
</dbReference>
<sequence length="194" mass="20510">MTIESSLPQSIDSARLEQMRIEGKALLLDVRTAAEFESAHIPGSVNVPLALIEKHPEDLSAHINEEIIIICRSGARAQRAQKLLAGVGVLDTSVLTGGIEAWKSAQGAIKAGPTRWDLERQVRLVAGSLVLSSIALSAVAPKAKYVAGAIGGGLSFAALSNTCAMGAALQKLPYNRQGEVSLKEAQVRLRQHNA</sequence>
<dbReference type="Gene3D" id="3.40.250.10">
    <property type="entry name" value="Rhodanese-like domain"/>
    <property type="match status" value="1"/>
</dbReference>
<dbReference type="Gene3D" id="6.10.140.1340">
    <property type="match status" value="1"/>
</dbReference>
<dbReference type="SMART" id="SM00450">
    <property type="entry name" value="RHOD"/>
    <property type="match status" value="1"/>
</dbReference>
<dbReference type="InterPro" id="IPR021309">
    <property type="entry name" value="YgaP-like_TM"/>
</dbReference>
<proteinExistence type="predicted"/>
<reference evidence="3" key="1">
    <citation type="journal article" date="2019" name="Int. J. Syst. Evol. Microbiol.">
        <title>The Global Catalogue of Microorganisms (GCM) 10K type strain sequencing project: providing services to taxonomists for standard genome sequencing and annotation.</title>
        <authorList>
            <consortium name="The Broad Institute Genomics Platform"/>
            <consortium name="The Broad Institute Genome Sequencing Center for Infectious Disease"/>
            <person name="Wu L."/>
            <person name="Ma J."/>
        </authorList>
    </citation>
    <scope>NUCLEOTIDE SEQUENCE [LARGE SCALE GENOMIC DNA]</scope>
    <source>
        <strain evidence="3">JCM 18541</strain>
    </source>
</reference>
<keyword evidence="3" id="KW-1185">Reference proteome</keyword>
<evidence type="ECO:0000259" key="1">
    <source>
        <dbReference type="PROSITE" id="PS50206"/>
    </source>
</evidence>
<dbReference type="Pfam" id="PF11127">
    <property type="entry name" value="YgaP-like_TM"/>
    <property type="match status" value="1"/>
</dbReference>